<keyword evidence="2" id="KW-0614">Plasmid</keyword>
<dbReference type="EMBL" id="CP011518">
    <property type="protein sequence ID" value="AKK24661.1"/>
    <property type="molecule type" value="Genomic_DNA"/>
</dbReference>
<keyword evidence="3" id="KW-1185">Reference proteome</keyword>
<evidence type="ECO:0000313" key="2">
    <source>
        <dbReference type="EMBL" id="AKK24661.1"/>
    </source>
</evidence>
<dbReference type="PATRIC" id="fig|573737.6.peg.5453"/>
<protein>
    <recommendedName>
        <fullName evidence="1">Methyltransferase type 11 domain-containing protein</fullName>
    </recommendedName>
</protein>
<dbReference type="Pfam" id="PF08241">
    <property type="entry name" value="Methyltransf_11"/>
    <property type="match status" value="1"/>
</dbReference>
<dbReference type="InterPro" id="IPR013216">
    <property type="entry name" value="Methyltransf_11"/>
</dbReference>
<dbReference type="AlphaFoldDB" id="A0A0G3IFG9"/>
<organism evidence="2 3">
    <name type="scientific">Pandoraea oxalativorans</name>
    <dbReference type="NCBI Taxonomy" id="573737"/>
    <lineage>
        <taxon>Bacteria</taxon>
        <taxon>Pseudomonadati</taxon>
        <taxon>Pseudomonadota</taxon>
        <taxon>Betaproteobacteria</taxon>
        <taxon>Burkholderiales</taxon>
        <taxon>Burkholderiaceae</taxon>
        <taxon>Pandoraea</taxon>
    </lineage>
</organism>
<accession>A0A0G3IFG9</accession>
<name>A0A0G3IFG9_9BURK</name>
<dbReference type="GO" id="GO:0008757">
    <property type="term" value="F:S-adenosylmethionine-dependent methyltransferase activity"/>
    <property type="evidence" value="ECO:0007669"/>
    <property type="project" value="InterPro"/>
</dbReference>
<gene>
    <name evidence="2" type="ORF">MB84_27885</name>
</gene>
<reference evidence="2" key="1">
    <citation type="submission" date="2016-06" db="EMBL/GenBank/DDBJ databases">
        <title>Pandoraea oxalativorans DSM 23570 Genome Sequencing.</title>
        <authorList>
            <person name="Ee R."/>
            <person name="Lim Y.-L."/>
            <person name="Yong D."/>
            <person name="Yin W.-F."/>
            <person name="Chan K.-G."/>
        </authorList>
    </citation>
    <scope>NUCLEOTIDE SEQUENCE</scope>
    <source>
        <strain evidence="2">DSM 23570</strain>
        <plasmid evidence="2">pPO70-1</plasmid>
    </source>
</reference>
<dbReference type="Proteomes" id="UP000035050">
    <property type="component" value="Plasmid pPO70-1"/>
</dbReference>
<evidence type="ECO:0000313" key="3">
    <source>
        <dbReference type="Proteomes" id="UP000035050"/>
    </source>
</evidence>
<dbReference type="InterPro" id="IPR029063">
    <property type="entry name" value="SAM-dependent_MTases_sf"/>
</dbReference>
<dbReference type="SUPFAM" id="SSF53335">
    <property type="entry name" value="S-adenosyl-L-methionine-dependent methyltransferases"/>
    <property type="match status" value="1"/>
</dbReference>
<feature type="domain" description="Methyltransferase type 11" evidence="1">
    <location>
        <begin position="169"/>
        <end position="263"/>
    </location>
</feature>
<proteinExistence type="predicted"/>
<evidence type="ECO:0000259" key="1">
    <source>
        <dbReference type="Pfam" id="PF08241"/>
    </source>
</evidence>
<sequence>MPLNISFSPSSYSQIEAIEQRFVALKPEVSDTLKACAELKLLLPQFIKFLKDGDNARHSEDVAHFLMGKIDARQLPPALRALGKTFNHHEYQPVKTELYELVATHRHDRGIMGYFLGRDEPREKTIAKLEWLNARLNDINESKRIAKARQADNIELLVSKTDVNGKKVLDVGSGLCFNSAAMSNLGGDVYSVDPDNDATTSALALGNTTLEKLRPTLVEDVVEEFRDSVDLATVFYFLIPFDVRDSAFKALCAVMKQDGKVVITTEDDDLKNSIVEHGTNYFSSVAAFPRGSKDPIRLWNDPVFGVFGGLWQITLERPIKPSSI</sequence>
<dbReference type="KEGG" id="pox:MB84_27885"/>
<geneLocation type="plasmid" evidence="2 3">
    <name>pPO70-1</name>
</geneLocation>
<dbReference type="Gene3D" id="3.40.50.150">
    <property type="entry name" value="Vaccinia Virus protein VP39"/>
    <property type="match status" value="1"/>
</dbReference>
<dbReference type="RefSeq" id="WP_052653963.1">
    <property type="nucleotide sequence ID" value="NZ_CP011518.2"/>
</dbReference>